<comment type="similarity">
    <text evidence="3 10 13">Belongs to the IPP transferase family.</text>
</comment>
<evidence type="ECO:0000256" key="13">
    <source>
        <dbReference type="RuleBase" id="RU003785"/>
    </source>
</evidence>
<evidence type="ECO:0000256" key="11">
    <source>
        <dbReference type="RuleBase" id="RU003783"/>
    </source>
</evidence>
<protein>
    <recommendedName>
        <fullName evidence="10">tRNA dimethylallyltransferase</fullName>
        <ecNumber evidence="10">2.5.1.75</ecNumber>
    </recommendedName>
    <alternativeName>
        <fullName evidence="10">Dimethylallyl diphosphate:tRNA dimethylallyltransferase</fullName>
        <shortName evidence="10">DMAPP:tRNA dimethylallyltransferase</shortName>
        <shortName evidence="10">DMATase</shortName>
    </alternativeName>
    <alternativeName>
        <fullName evidence="10">Isopentenyl-diphosphate:tRNA isopentenyltransferase</fullName>
        <shortName evidence="10">IPP transferase</shortName>
        <shortName evidence="10">IPPT</shortName>
        <shortName evidence="10">IPTase</shortName>
    </alternativeName>
</protein>
<dbReference type="EMBL" id="DTMF01000309">
    <property type="protein sequence ID" value="HGF35241.1"/>
    <property type="molecule type" value="Genomic_DNA"/>
</dbReference>
<evidence type="ECO:0000256" key="7">
    <source>
        <dbReference type="ARBA" id="ARBA00022840"/>
    </source>
</evidence>
<dbReference type="AlphaFoldDB" id="A0A7C3V189"/>
<accession>A0A7C3V189</accession>
<dbReference type="EC" id="2.5.1.75" evidence="10"/>
<evidence type="ECO:0000256" key="1">
    <source>
        <dbReference type="ARBA" id="ARBA00001946"/>
    </source>
</evidence>
<comment type="subunit">
    <text evidence="10">Monomer.</text>
</comment>
<evidence type="ECO:0000256" key="12">
    <source>
        <dbReference type="RuleBase" id="RU003784"/>
    </source>
</evidence>
<evidence type="ECO:0000256" key="5">
    <source>
        <dbReference type="ARBA" id="ARBA00022694"/>
    </source>
</evidence>
<dbReference type="Pfam" id="PF01715">
    <property type="entry name" value="IPPT"/>
    <property type="match status" value="1"/>
</dbReference>
<keyword evidence="4 10" id="KW-0808">Transferase</keyword>
<evidence type="ECO:0000256" key="4">
    <source>
        <dbReference type="ARBA" id="ARBA00022679"/>
    </source>
</evidence>
<feature type="binding site" evidence="10">
    <location>
        <begin position="13"/>
        <end position="18"/>
    </location>
    <ligand>
        <name>substrate</name>
    </ligand>
</feature>
<reference evidence="14" key="1">
    <citation type="journal article" date="2020" name="mSystems">
        <title>Genome- and Community-Level Interaction Insights into Carbon Utilization and Element Cycling Functions of Hydrothermarchaeota in Hydrothermal Sediment.</title>
        <authorList>
            <person name="Zhou Z."/>
            <person name="Liu Y."/>
            <person name="Xu W."/>
            <person name="Pan J."/>
            <person name="Luo Z.H."/>
            <person name="Li M."/>
        </authorList>
    </citation>
    <scope>NUCLEOTIDE SEQUENCE [LARGE SCALE GENOMIC DNA]</scope>
    <source>
        <strain evidence="14">SpSt-897</strain>
    </source>
</reference>
<organism evidence="14">
    <name type="scientific">Desulfobacca acetoxidans</name>
    <dbReference type="NCBI Taxonomy" id="60893"/>
    <lineage>
        <taxon>Bacteria</taxon>
        <taxon>Pseudomonadati</taxon>
        <taxon>Thermodesulfobacteriota</taxon>
        <taxon>Desulfobaccia</taxon>
        <taxon>Desulfobaccales</taxon>
        <taxon>Desulfobaccaceae</taxon>
        <taxon>Desulfobacca</taxon>
    </lineage>
</organism>
<dbReference type="SUPFAM" id="SSF52540">
    <property type="entry name" value="P-loop containing nucleoside triphosphate hydrolases"/>
    <property type="match status" value="2"/>
</dbReference>
<dbReference type="GO" id="GO:0052381">
    <property type="term" value="F:tRNA dimethylallyltransferase activity"/>
    <property type="evidence" value="ECO:0007669"/>
    <property type="project" value="UniProtKB-UniRule"/>
</dbReference>
<name>A0A7C3V189_9BACT</name>
<comment type="catalytic activity">
    <reaction evidence="9 10 11">
        <text>adenosine(37) in tRNA + dimethylallyl diphosphate = N(6)-dimethylallyladenosine(37) in tRNA + diphosphate</text>
        <dbReference type="Rhea" id="RHEA:26482"/>
        <dbReference type="Rhea" id="RHEA-COMP:10162"/>
        <dbReference type="Rhea" id="RHEA-COMP:10375"/>
        <dbReference type="ChEBI" id="CHEBI:33019"/>
        <dbReference type="ChEBI" id="CHEBI:57623"/>
        <dbReference type="ChEBI" id="CHEBI:74411"/>
        <dbReference type="ChEBI" id="CHEBI:74415"/>
        <dbReference type="EC" id="2.5.1.75"/>
    </reaction>
</comment>
<dbReference type="PANTHER" id="PTHR11088">
    <property type="entry name" value="TRNA DIMETHYLALLYLTRANSFERASE"/>
    <property type="match status" value="1"/>
</dbReference>
<evidence type="ECO:0000256" key="2">
    <source>
        <dbReference type="ARBA" id="ARBA00003213"/>
    </source>
</evidence>
<dbReference type="NCBIfam" id="TIGR00174">
    <property type="entry name" value="miaA"/>
    <property type="match status" value="1"/>
</dbReference>
<comment type="function">
    <text evidence="2 10 12">Catalyzes the transfer of a dimethylallyl group onto the adenine at position 37 in tRNAs that read codons beginning with uridine, leading to the formation of N6-(dimethylallyl)adenosine (i(6)A).</text>
</comment>
<evidence type="ECO:0000256" key="3">
    <source>
        <dbReference type="ARBA" id="ARBA00005842"/>
    </source>
</evidence>
<dbReference type="GO" id="GO:0006400">
    <property type="term" value="P:tRNA modification"/>
    <property type="evidence" value="ECO:0007669"/>
    <property type="project" value="TreeGrafter"/>
</dbReference>
<comment type="caution">
    <text evidence="10">Lacks conserved residue(s) required for the propagation of feature annotation.</text>
</comment>
<proteinExistence type="inferred from homology"/>
<evidence type="ECO:0000256" key="9">
    <source>
        <dbReference type="ARBA" id="ARBA00049563"/>
    </source>
</evidence>
<keyword evidence="7 10" id="KW-0067">ATP-binding</keyword>
<dbReference type="Gene3D" id="3.40.50.300">
    <property type="entry name" value="P-loop containing nucleotide triphosphate hydrolases"/>
    <property type="match status" value="1"/>
</dbReference>
<dbReference type="InterPro" id="IPR018022">
    <property type="entry name" value="IPT"/>
</dbReference>
<feature type="site" description="Interaction with substrate tRNA" evidence="10">
    <location>
        <position position="124"/>
    </location>
</feature>
<evidence type="ECO:0000256" key="10">
    <source>
        <dbReference type="HAMAP-Rule" id="MF_00185"/>
    </source>
</evidence>
<comment type="caution">
    <text evidence="14">The sequence shown here is derived from an EMBL/GenBank/DDBJ whole genome shotgun (WGS) entry which is preliminary data.</text>
</comment>
<dbReference type="Gene3D" id="1.10.20.140">
    <property type="match status" value="1"/>
</dbReference>
<keyword evidence="6 10" id="KW-0547">Nucleotide-binding</keyword>
<gene>
    <name evidence="10 14" type="primary">miaA</name>
    <name evidence="14" type="ORF">ENW96_12825</name>
</gene>
<evidence type="ECO:0000256" key="8">
    <source>
        <dbReference type="ARBA" id="ARBA00022842"/>
    </source>
</evidence>
<dbReference type="GO" id="GO:0005524">
    <property type="term" value="F:ATP binding"/>
    <property type="evidence" value="ECO:0007669"/>
    <property type="project" value="UniProtKB-UniRule"/>
</dbReference>
<dbReference type="PANTHER" id="PTHR11088:SF60">
    <property type="entry name" value="TRNA DIMETHYLALLYLTRANSFERASE"/>
    <property type="match status" value="1"/>
</dbReference>
<keyword evidence="5 10" id="KW-0819">tRNA processing</keyword>
<evidence type="ECO:0000313" key="14">
    <source>
        <dbReference type="EMBL" id="HGF35241.1"/>
    </source>
</evidence>
<keyword evidence="8 10" id="KW-0460">Magnesium</keyword>
<feature type="binding site" evidence="10">
    <location>
        <begin position="11"/>
        <end position="18"/>
    </location>
    <ligand>
        <name>ATP</name>
        <dbReference type="ChEBI" id="CHEBI:30616"/>
    </ligand>
</feature>
<evidence type="ECO:0000256" key="6">
    <source>
        <dbReference type="ARBA" id="ARBA00022741"/>
    </source>
</evidence>
<feature type="site" description="Interaction with substrate tRNA" evidence="10">
    <location>
        <position position="102"/>
    </location>
</feature>
<comment type="cofactor">
    <cofactor evidence="1 10">
        <name>Mg(2+)</name>
        <dbReference type="ChEBI" id="CHEBI:18420"/>
    </cofactor>
</comment>
<feature type="region of interest" description="Interaction with substrate tRNA" evidence="10">
    <location>
        <begin position="36"/>
        <end position="39"/>
    </location>
</feature>
<dbReference type="HAMAP" id="MF_00185">
    <property type="entry name" value="IPP_trans"/>
    <property type="match status" value="1"/>
</dbReference>
<sequence>MPAAKVAVLVGPTAVGKTGVALDLAEALGAEIVNADSMQIYREFDIGTAKPTPKERARVRHHLVDVADPDEPYDAARYAREARAAITGLQHRAVPPLVAGGTGLYIKALVAGLFQQDKGGHAVRARLSRELADLGLPALYARLKILDPATARRLAPGDTYRILRALEVVEATGRTLSELHAAHNFQDRPYLTLKLGLDLPRQELYRRIEARVETMVAQGWLEEVRRLLARFPPDIKPLQALGYRSLAACLAGRMSLSEAIDQTKKETRRYAKRQLTWFRADPEIRWFHPDQRRELLALLQDFFRDS</sequence>
<dbReference type="InterPro" id="IPR027417">
    <property type="entry name" value="P-loop_NTPase"/>
</dbReference>
<dbReference type="InterPro" id="IPR039657">
    <property type="entry name" value="Dimethylallyltransferase"/>
</dbReference>